<dbReference type="Gene3D" id="1.10.860.10">
    <property type="entry name" value="DNAb Helicase, Chain A"/>
    <property type="match status" value="1"/>
</dbReference>
<evidence type="ECO:0000259" key="11">
    <source>
        <dbReference type="PROSITE" id="PS51199"/>
    </source>
</evidence>
<dbReference type="PANTHER" id="PTHR30153:SF2">
    <property type="entry name" value="REPLICATIVE DNA HELICASE"/>
    <property type="match status" value="1"/>
</dbReference>
<dbReference type="Pfam" id="PF03796">
    <property type="entry name" value="DnaB_C"/>
    <property type="match status" value="1"/>
</dbReference>
<dbReference type="KEGG" id="vg:14697361"/>
<dbReference type="GeneID" id="14697361"/>
<protein>
    <recommendedName>
        <fullName evidence="9">DNA 5'-3' helicase</fullName>
        <ecNumber evidence="9">5.6.2.3</ecNumber>
    </recommendedName>
</protein>
<comment type="catalytic activity">
    <reaction evidence="10">
        <text>ATP + H2O = ADP + phosphate + H(+)</text>
        <dbReference type="Rhea" id="RHEA:13065"/>
        <dbReference type="ChEBI" id="CHEBI:15377"/>
        <dbReference type="ChEBI" id="CHEBI:15378"/>
        <dbReference type="ChEBI" id="CHEBI:30616"/>
        <dbReference type="ChEBI" id="CHEBI:43474"/>
        <dbReference type="ChEBI" id="CHEBI:456216"/>
        <dbReference type="EC" id="5.6.2.3"/>
    </reaction>
</comment>
<dbReference type="Gene3D" id="3.40.50.300">
    <property type="entry name" value="P-loop containing nucleotide triphosphate hydrolases"/>
    <property type="match status" value="1"/>
</dbReference>
<dbReference type="SUPFAM" id="SSF52540">
    <property type="entry name" value="P-loop containing nucleoside triphosphate hydrolases"/>
    <property type="match status" value="1"/>
</dbReference>
<keyword evidence="2" id="KW-0235">DNA replication</keyword>
<dbReference type="GO" id="GO:0003677">
    <property type="term" value="F:DNA binding"/>
    <property type="evidence" value="ECO:0007669"/>
    <property type="project" value="UniProtKB-KW"/>
</dbReference>
<evidence type="ECO:0000256" key="6">
    <source>
        <dbReference type="ARBA" id="ARBA00022840"/>
    </source>
</evidence>
<evidence type="ECO:0000256" key="4">
    <source>
        <dbReference type="ARBA" id="ARBA00022801"/>
    </source>
</evidence>
<dbReference type="GO" id="GO:0016787">
    <property type="term" value="F:hydrolase activity"/>
    <property type="evidence" value="ECO:0007669"/>
    <property type="project" value="UniProtKB-KW"/>
</dbReference>
<keyword evidence="8" id="KW-0413">Isomerase</keyword>
<dbReference type="GO" id="GO:0043139">
    <property type="term" value="F:5'-3' DNA helicase activity"/>
    <property type="evidence" value="ECO:0007669"/>
    <property type="project" value="UniProtKB-EC"/>
</dbReference>
<evidence type="ECO:0000256" key="2">
    <source>
        <dbReference type="ARBA" id="ARBA00022705"/>
    </source>
</evidence>
<reference evidence="12 13" key="1">
    <citation type="journal article" date="2013" name="Virology">
        <title>Genomic characterization of six novel Bacillus pumilus bacteriophages.</title>
        <authorList>
            <person name="Lorenz L."/>
            <person name="Lins B."/>
            <person name="Barrett J."/>
            <person name="Montgomery A."/>
            <person name="Trapani S."/>
            <person name="Schindler A."/>
            <person name="Christie G.E."/>
            <person name="Cresawn S.G."/>
            <person name="Temple L."/>
        </authorList>
    </citation>
    <scope>NUCLEOTIDE SEQUENCE [LARGE SCALE GENOMIC DNA]</scope>
</reference>
<dbReference type="GO" id="GO:0005524">
    <property type="term" value="F:ATP binding"/>
    <property type="evidence" value="ECO:0007669"/>
    <property type="project" value="UniProtKB-KW"/>
</dbReference>
<proteinExistence type="inferred from homology"/>
<evidence type="ECO:0000256" key="1">
    <source>
        <dbReference type="ARBA" id="ARBA00008428"/>
    </source>
</evidence>
<dbReference type="Proteomes" id="UP000011291">
    <property type="component" value="Segment"/>
</dbReference>
<evidence type="ECO:0000256" key="10">
    <source>
        <dbReference type="ARBA" id="ARBA00048954"/>
    </source>
</evidence>
<evidence type="ECO:0000256" key="8">
    <source>
        <dbReference type="ARBA" id="ARBA00023235"/>
    </source>
</evidence>
<keyword evidence="13" id="KW-1185">Reference proteome</keyword>
<keyword evidence="4" id="KW-0378">Hydrolase</keyword>
<sequence length="449" mass="50134">MTQKTKLKEEIHRHGSERALISTILSDPSQLILTKSMGLIPDMFAVDGHKFIYMALLHLYDKQAEIDPIAITNVFTDDRANEAINELGGIDYLESMARANVAPNTKMLVGQIIQASARRDVRGKALEIADRALKENDTPLDEYLSGVETEFRNIGLEYSVGQSVKKLGEGIKERMKERAKNPMDVIGIKTGWAPFDLAARGLVNGELTVVGARPKVGKSTVLLNWSKKICHDDGIPLLYIDTENYTHEQEDRLLSLISGVDHTEIENGQFAKDTFNGKAKDKLKAVAEATKVIESGNFYHVYLPFFTPEKIEHIVREYQINHGIKLVCFDYIKLPSSDSKLGDKEWQQLGYLTSKLKDLAGMTQLPIISAVQLNRSGNNDDASSDNIGGSDRILQLANRVCILRRTTPDEFTTTGASHMFKISDQRTGKPLDWTPVKSDGKTWRLDMIG</sequence>
<dbReference type="InterPro" id="IPR007694">
    <property type="entry name" value="DNA_helicase_DnaB-like_C"/>
</dbReference>
<evidence type="ECO:0000313" key="13">
    <source>
        <dbReference type="Proteomes" id="UP000011291"/>
    </source>
</evidence>
<organism evidence="12 13">
    <name type="scientific">Bacillus phage Finn</name>
    <dbReference type="NCBI Taxonomy" id="2884419"/>
    <lineage>
        <taxon>Viruses</taxon>
        <taxon>Duplodnaviria</taxon>
        <taxon>Heunggongvirae</taxon>
        <taxon>Uroviricota</taxon>
        <taxon>Caudoviricetes</taxon>
        <taxon>Ehrlichviridae</taxon>
        <taxon>Andromedavirus</taxon>
        <taxon>Andromedavirus finn</taxon>
    </lineage>
</organism>
<evidence type="ECO:0000256" key="5">
    <source>
        <dbReference type="ARBA" id="ARBA00022806"/>
    </source>
</evidence>
<comment type="similarity">
    <text evidence="1">Belongs to the helicase family. DnaB subfamily.</text>
</comment>
<dbReference type="EMBL" id="KC330683">
    <property type="protein sequence ID" value="AGE61028.1"/>
    <property type="molecule type" value="Genomic_DNA"/>
</dbReference>
<dbReference type="SUPFAM" id="SSF48024">
    <property type="entry name" value="N-terminal domain of DnaB helicase"/>
    <property type="match status" value="1"/>
</dbReference>
<keyword evidence="3" id="KW-0547">Nucleotide-binding</keyword>
<evidence type="ECO:0000256" key="3">
    <source>
        <dbReference type="ARBA" id="ARBA00022741"/>
    </source>
</evidence>
<dbReference type="InterPro" id="IPR007693">
    <property type="entry name" value="DNA_helicase_DnaB-like_N"/>
</dbReference>
<keyword evidence="6" id="KW-0067">ATP-binding</keyword>
<evidence type="ECO:0000256" key="9">
    <source>
        <dbReference type="ARBA" id="ARBA00044969"/>
    </source>
</evidence>
<dbReference type="EC" id="5.6.2.3" evidence="9"/>
<evidence type="ECO:0000256" key="7">
    <source>
        <dbReference type="ARBA" id="ARBA00023125"/>
    </source>
</evidence>
<keyword evidence="5 12" id="KW-0347">Helicase</keyword>
<dbReference type="InterPro" id="IPR036185">
    <property type="entry name" value="DNA_heli_DnaB-like_N_sf"/>
</dbReference>
<dbReference type="InterPro" id="IPR016136">
    <property type="entry name" value="DNA_helicase_N/primase_C"/>
</dbReference>
<evidence type="ECO:0000313" key="12">
    <source>
        <dbReference type="EMBL" id="AGE61028.1"/>
    </source>
</evidence>
<gene>
    <name evidence="12" type="ORF">FINN_35</name>
</gene>
<feature type="domain" description="SF4 helicase" evidence="11">
    <location>
        <begin position="181"/>
        <end position="449"/>
    </location>
</feature>
<accession>M1HNB2</accession>
<name>M1HNB2_9CAUD</name>
<dbReference type="RefSeq" id="YP_007517656.1">
    <property type="nucleotide sequence ID" value="NC_020480.1"/>
</dbReference>
<dbReference type="PROSITE" id="PS51199">
    <property type="entry name" value="SF4_HELICASE"/>
    <property type="match status" value="1"/>
</dbReference>
<keyword evidence="7" id="KW-0238">DNA-binding</keyword>
<dbReference type="GO" id="GO:0006260">
    <property type="term" value="P:DNA replication"/>
    <property type="evidence" value="ECO:0007669"/>
    <property type="project" value="UniProtKB-KW"/>
</dbReference>
<dbReference type="PANTHER" id="PTHR30153">
    <property type="entry name" value="REPLICATIVE DNA HELICASE DNAB"/>
    <property type="match status" value="1"/>
</dbReference>
<dbReference type="Pfam" id="PF00772">
    <property type="entry name" value="DnaB"/>
    <property type="match status" value="1"/>
</dbReference>
<dbReference type="InterPro" id="IPR027417">
    <property type="entry name" value="P-loop_NTPase"/>
</dbReference>